<evidence type="ECO:0000256" key="1">
    <source>
        <dbReference type="SAM" id="MobiDB-lite"/>
    </source>
</evidence>
<gene>
    <name evidence="2" type="ORF">MADRUGA_15</name>
</gene>
<reference evidence="2 3" key="1">
    <citation type="journal article" date="2016" name="BMC Microbiol.">
        <title>Characterization of mycobacteria and mycobacteriophages isolated from compost at the Sao Paulo Zoo Park Foundation in Brazil and creation of the new mycobacteriophage Cluster U.</title>
        <authorList>
            <person name="Lima-Junior J.D."/>
            <person name="Viana-Niero C."/>
            <person name="Conde Oliveira D.V."/>
            <person name="Machado G.E."/>
            <person name="Rabello M.C."/>
            <person name="Martins-Junior J."/>
            <person name="Martins L.F."/>
            <person name="Digiampietri L.A."/>
            <person name="da Silva A.M."/>
            <person name="Setubal J.C."/>
            <person name="Russell D.A."/>
            <person name="Jacobs-Sera D."/>
            <person name="Pope W.H."/>
            <person name="Hatfull G.F."/>
            <person name="Leao S.C."/>
        </authorList>
    </citation>
    <scope>NUCLEOTIDE SEQUENCE [LARGE SCALE GENOMIC DNA]</scope>
</reference>
<name>A0A0K1LT39_9CAUD</name>
<feature type="region of interest" description="Disordered" evidence="1">
    <location>
        <begin position="71"/>
        <end position="99"/>
    </location>
</feature>
<protein>
    <submittedName>
        <fullName evidence="2">Uncharacterized protein</fullName>
    </submittedName>
</protein>
<proteinExistence type="predicted"/>
<dbReference type="EMBL" id="KR997933">
    <property type="protein sequence ID" value="AKU45305.1"/>
    <property type="molecule type" value="Genomic_DNA"/>
</dbReference>
<sequence>MARRYRMTPRRRAALKKAQAASARKRRRNRVKSIARTVGTGAAFVGSTFAAYHLNRYIVNPHHAVREGAAAGKAIGKGATSLTRKVKKKPVRRTSEIKRSVKTVKKATDWSKFGYL</sequence>
<accession>A0A0K1LT39</accession>
<feature type="compositionally biased region" description="Basic residues" evidence="1">
    <location>
        <begin position="23"/>
        <end position="33"/>
    </location>
</feature>
<dbReference type="Proteomes" id="UP000222075">
    <property type="component" value="Segment"/>
</dbReference>
<evidence type="ECO:0000313" key="3">
    <source>
        <dbReference type="Proteomes" id="UP000222075"/>
    </source>
</evidence>
<organism evidence="2 3">
    <name type="scientific">Mycobacterium phage Madruga</name>
    <dbReference type="NCBI Taxonomy" id="1675552"/>
    <lineage>
        <taxon>Viruses</taxon>
        <taxon>Duplodnaviria</taxon>
        <taxon>Heunggongvirae</taxon>
        <taxon>Uroviricota</taxon>
        <taxon>Caudoviricetes</taxon>
        <taxon>Patiencevirus</taxon>
        <taxon>Patiencevirus patience</taxon>
    </lineage>
</organism>
<evidence type="ECO:0000313" key="2">
    <source>
        <dbReference type="EMBL" id="AKU45305.1"/>
    </source>
</evidence>
<feature type="compositionally biased region" description="Basic residues" evidence="1">
    <location>
        <begin position="1"/>
        <end position="15"/>
    </location>
</feature>
<feature type="region of interest" description="Disordered" evidence="1">
    <location>
        <begin position="1"/>
        <end position="33"/>
    </location>
</feature>